<dbReference type="InParanoid" id="A7SMH2"/>
<sequence length="177" mass="20185">MATAELVIPSPCYRVIGATGGGLEASKHMSMKMIETKKEGLQKIVTNLEKRLDPLRKQRDDLKLMLNYVNDWIRVLHETDRGHSGVPVLRSARDGCDMMITPHLNESSSEFNQAVFRLESAEIPCFAHVQQLLKQLRKEIRVVFQKESTYNGKFVEDAREMMGRIIGIISAILGFYY</sequence>
<organism evidence="2 3">
    <name type="scientific">Nematostella vectensis</name>
    <name type="common">Starlet sea anemone</name>
    <dbReference type="NCBI Taxonomy" id="45351"/>
    <lineage>
        <taxon>Eukaryota</taxon>
        <taxon>Metazoa</taxon>
        <taxon>Cnidaria</taxon>
        <taxon>Anthozoa</taxon>
        <taxon>Hexacorallia</taxon>
        <taxon>Actiniaria</taxon>
        <taxon>Edwardsiidae</taxon>
        <taxon>Nematostella</taxon>
    </lineage>
</organism>
<feature type="coiled-coil region" evidence="1">
    <location>
        <begin position="31"/>
        <end position="58"/>
    </location>
</feature>
<dbReference type="Proteomes" id="UP000001593">
    <property type="component" value="Unassembled WGS sequence"/>
</dbReference>
<gene>
    <name evidence="2" type="ORF">NEMVEDRAFT_v1g246196</name>
</gene>
<dbReference type="KEGG" id="nve:5506517"/>
<protein>
    <submittedName>
        <fullName evidence="2">Uncharacterized protein</fullName>
    </submittedName>
</protein>
<evidence type="ECO:0000256" key="1">
    <source>
        <dbReference type="SAM" id="Coils"/>
    </source>
</evidence>
<dbReference type="OMA" id="SAEIPCF"/>
<reference evidence="2 3" key="1">
    <citation type="journal article" date="2007" name="Science">
        <title>Sea anemone genome reveals ancestral eumetazoan gene repertoire and genomic organization.</title>
        <authorList>
            <person name="Putnam N.H."/>
            <person name="Srivastava M."/>
            <person name="Hellsten U."/>
            <person name="Dirks B."/>
            <person name="Chapman J."/>
            <person name="Salamov A."/>
            <person name="Terry A."/>
            <person name="Shapiro H."/>
            <person name="Lindquist E."/>
            <person name="Kapitonov V.V."/>
            <person name="Jurka J."/>
            <person name="Genikhovich G."/>
            <person name="Grigoriev I.V."/>
            <person name="Lucas S.M."/>
            <person name="Steele R.E."/>
            <person name="Finnerty J.R."/>
            <person name="Technau U."/>
            <person name="Martindale M.Q."/>
            <person name="Rokhsar D.S."/>
        </authorList>
    </citation>
    <scope>NUCLEOTIDE SEQUENCE [LARGE SCALE GENOMIC DNA]</scope>
    <source>
        <strain evidence="3">CH2 X CH6</strain>
    </source>
</reference>
<keyword evidence="1" id="KW-0175">Coiled coil</keyword>
<dbReference type="EMBL" id="DS469708">
    <property type="protein sequence ID" value="EDO35105.1"/>
    <property type="molecule type" value="Genomic_DNA"/>
</dbReference>
<accession>A7SMH2</accession>
<evidence type="ECO:0000313" key="2">
    <source>
        <dbReference type="EMBL" id="EDO35105.1"/>
    </source>
</evidence>
<proteinExistence type="predicted"/>
<dbReference type="AlphaFoldDB" id="A7SMH2"/>
<dbReference type="HOGENOM" id="CLU_1519643_0_0_1"/>
<evidence type="ECO:0000313" key="3">
    <source>
        <dbReference type="Proteomes" id="UP000001593"/>
    </source>
</evidence>
<dbReference type="OrthoDB" id="5953621at2759"/>
<keyword evidence="3" id="KW-1185">Reference proteome</keyword>
<name>A7SMH2_NEMVE</name>